<accession>A0A0V1KLN2</accession>
<keyword evidence="3" id="KW-0675">Receptor</keyword>
<dbReference type="Proteomes" id="UP000054721">
    <property type="component" value="Unassembled WGS sequence"/>
</dbReference>
<gene>
    <name evidence="3" type="primary">Reep5</name>
    <name evidence="3" type="ORF">T02_14819</name>
</gene>
<feature type="non-terminal residue" evidence="3">
    <location>
        <position position="343"/>
    </location>
</feature>
<keyword evidence="2" id="KW-0812">Transmembrane</keyword>
<dbReference type="STRING" id="6335.A0A0V1KLN2"/>
<organism evidence="3 4">
    <name type="scientific">Trichinella nativa</name>
    <dbReference type="NCBI Taxonomy" id="6335"/>
    <lineage>
        <taxon>Eukaryota</taxon>
        <taxon>Metazoa</taxon>
        <taxon>Ecdysozoa</taxon>
        <taxon>Nematoda</taxon>
        <taxon>Enoplea</taxon>
        <taxon>Dorylaimia</taxon>
        <taxon>Trichinellida</taxon>
        <taxon>Trichinellidae</taxon>
        <taxon>Trichinella</taxon>
    </lineage>
</organism>
<dbReference type="AlphaFoldDB" id="A0A0V1KLN2"/>
<proteinExistence type="predicted"/>
<keyword evidence="2" id="KW-1133">Transmembrane helix</keyword>
<name>A0A0V1KLN2_9BILA</name>
<feature type="transmembrane region" description="Helical" evidence="2">
    <location>
        <begin position="88"/>
        <end position="110"/>
    </location>
</feature>
<evidence type="ECO:0000256" key="2">
    <source>
        <dbReference type="SAM" id="Phobius"/>
    </source>
</evidence>
<evidence type="ECO:0000256" key="1">
    <source>
        <dbReference type="SAM" id="MobiDB-lite"/>
    </source>
</evidence>
<dbReference type="OrthoDB" id="5919372at2759"/>
<feature type="compositionally biased region" description="Basic and acidic residues" evidence="1">
    <location>
        <begin position="321"/>
        <end position="343"/>
    </location>
</feature>
<reference evidence="3 4" key="1">
    <citation type="submission" date="2015-05" db="EMBL/GenBank/DDBJ databases">
        <title>Evolution of Trichinella species and genotypes.</title>
        <authorList>
            <person name="Korhonen P.K."/>
            <person name="Edoardo P."/>
            <person name="Giuseppe L.R."/>
            <person name="Gasser R.B."/>
        </authorList>
    </citation>
    <scope>NUCLEOTIDE SEQUENCE [LARGE SCALE GENOMIC DNA]</scope>
    <source>
        <strain evidence="3">ISS10</strain>
    </source>
</reference>
<keyword evidence="4" id="KW-1185">Reference proteome</keyword>
<evidence type="ECO:0000313" key="3">
    <source>
        <dbReference type="EMBL" id="KRZ48202.1"/>
    </source>
</evidence>
<keyword evidence="2" id="KW-0472">Membrane</keyword>
<dbReference type="EMBL" id="JYDW01000448">
    <property type="protein sequence ID" value="KRZ48202.1"/>
    <property type="molecule type" value="Genomic_DNA"/>
</dbReference>
<feature type="region of interest" description="Disordered" evidence="1">
    <location>
        <begin position="317"/>
        <end position="343"/>
    </location>
</feature>
<protein>
    <submittedName>
        <fullName evidence="3">Receptor expression-enhancing protein 5</fullName>
    </submittedName>
</protein>
<comment type="caution">
    <text evidence="3">The sequence shown here is derived from an EMBL/GenBank/DDBJ whole genome shotgun (WGS) entry which is preliminary data.</text>
</comment>
<evidence type="ECO:0000313" key="4">
    <source>
        <dbReference type="Proteomes" id="UP000054721"/>
    </source>
</evidence>
<sequence>MNCLEMAKTVQSIFKDVSNAINNDSGTVGKLFDEIEKKLVVVEKKPQAFWLALAELLCNLICFVYQALKTLAEMESNEKSKCKQWMFYWFTITDFFPESINCILPIYWLLKCIFLFGFSLQAAMELQHCMKSFSNLAIVNLYLAALLVSKNSVHDGIKFFSSCGLSFIKFVKQITLLNRARYSAHFDTKLSSIAFFLVPKRHQREYHKREEGGTKEEQGIKQLQKYMENHTGYYAEMSDSKHQSVQDQSSTLYNKEFKIPIDYELNERVLQNLIIDCIDEDELIKSIKKKLKFVENTFEDKYDLDVKIEISATLMAEDFSENPKDKNNSDQNEDKNNEEAETA</sequence>